<comment type="function">
    <text evidence="1">Peptide chain release factor 1 directs the termination of translation in response to the peptide chain termination codons UAG and UAA.</text>
</comment>
<keyword evidence="6" id="KW-0648">Protein biosynthesis</keyword>
<feature type="domain" description="Peptide chain release factor" evidence="9">
    <location>
        <begin position="65"/>
        <end position="171"/>
    </location>
</feature>
<sequence>MKDIIESIIKDVNKKTIELEQKLSSSNLDIEQLREFSVEYSRLKEALEIYQQLKQVEEEMNFWQEAMKEDPSLEEDFLKARKQYEDIISQLISHLLPFEEHNNVIFEIRAGTGGEEAALFAADLYRMYIRYAERKGWQVELSDFHDTGLGGFKEIVFFVKGKSAYKYLKYESGVHRVQRVPVTESSGRIHTSTATVAVLPEVSDVEIHIDPKDLKIDTFKASGHGGQYVNKTESAVRITHLPTGIIVSCQSERSQHQNRERALVILRAKLYEIEQEKINSQLSNQRKNQIGSAERSEKIRTYNFPQNRVTDHRINYTTYRLQEILDGDLDELIMKLFESELIKLTRN</sequence>
<organism evidence="10 11">
    <name type="scientific">Pseudothermotoga lettingae (strain ATCC BAA-301 / DSM 14385 / NBRC 107922 / TMO)</name>
    <name type="common">Thermotoga lettingae</name>
    <dbReference type="NCBI Taxonomy" id="416591"/>
    <lineage>
        <taxon>Bacteria</taxon>
        <taxon>Thermotogati</taxon>
        <taxon>Thermotogota</taxon>
        <taxon>Thermotogae</taxon>
        <taxon>Thermotogales</taxon>
        <taxon>Thermotogaceae</taxon>
        <taxon>Pseudothermotoga</taxon>
    </lineage>
</organism>
<dbReference type="Pfam" id="PF00472">
    <property type="entry name" value="RF-1"/>
    <property type="match status" value="1"/>
</dbReference>
<dbReference type="Gene3D" id="3.30.70.1660">
    <property type="match status" value="1"/>
</dbReference>
<dbReference type="InterPro" id="IPR000352">
    <property type="entry name" value="Pep_chain_release_fac_I"/>
</dbReference>
<evidence type="ECO:0000256" key="7">
    <source>
        <dbReference type="NCBIfam" id="TIGR00019"/>
    </source>
</evidence>
<dbReference type="InterPro" id="IPR005139">
    <property type="entry name" value="PCRF"/>
</dbReference>
<reference evidence="10 11" key="1">
    <citation type="submission" date="2007-08" db="EMBL/GenBank/DDBJ databases">
        <title>Complete sequence of Thermotoga lettingae TMO.</title>
        <authorList>
            <consortium name="US DOE Joint Genome Institute"/>
            <person name="Copeland A."/>
            <person name="Lucas S."/>
            <person name="Lapidus A."/>
            <person name="Barry K."/>
            <person name="Glavina del Rio T."/>
            <person name="Dalin E."/>
            <person name="Tice H."/>
            <person name="Pitluck S."/>
            <person name="Foster B."/>
            <person name="Bruce D."/>
            <person name="Schmutz J."/>
            <person name="Larimer F."/>
            <person name="Land M."/>
            <person name="Hauser L."/>
            <person name="Kyrpides N."/>
            <person name="Mikhailova N."/>
            <person name="Nelson K."/>
            <person name="Gogarten J.P."/>
            <person name="Noll K."/>
            <person name="Richardson P."/>
        </authorList>
    </citation>
    <scope>NUCLEOTIDE SEQUENCE [LARGE SCALE GENOMIC DNA]</scope>
    <source>
        <strain evidence="11">ATCC BAA-301 / DSM 14385 / NBRC 107922 / TMO</strain>
    </source>
</reference>
<feature type="coiled-coil region" evidence="8">
    <location>
        <begin position="33"/>
        <end position="66"/>
    </location>
</feature>
<keyword evidence="8" id="KW-0175">Coiled coil</keyword>
<name>A8F463_PSELT</name>
<proteinExistence type="inferred from homology"/>
<evidence type="ECO:0000256" key="4">
    <source>
        <dbReference type="ARBA" id="ARBA00022481"/>
    </source>
</evidence>
<evidence type="ECO:0000313" key="11">
    <source>
        <dbReference type="Proteomes" id="UP000002016"/>
    </source>
</evidence>
<protein>
    <recommendedName>
        <fullName evidence="7">Peptide chain release factor 1</fullName>
    </recommendedName>
</protein>
<dbReference type="NCBIfam" id="TIGR00019">
    <property type="entry name" value="prfA"/>
    <property type="match status" value="1"/>
</dbReference>
<dbReference type="NCBIfam" id="NF001859">
    <property type="entry name" value="PRK00591.1"/>
    <property type="match status" value="1"/>
</dbReference>
<evidence type="ECO:0000259" key="9">
    <source>
        <dbReference type="SMART" id="SM00937"/>
    </source>
</evidence>
<dbReference type="SMART" id="SM00937">
    <property type="entry name" value="PCRF"/>
    <property type="match status" value="1"/>
</dbReference>
<gene>
    <name evidence="10" type="ordered locus">Tlet_0380</name>
</gene>
<keyword evidence="11" id="KW-1185">Reference proteome</keyword>
<reference evidence="10 11" key="2">
    <citation type="journal article" date="2009" name="Proc. Natl. Acad. Sci. U.S.A.">
        <title>On the chimeric nature, thermophilic origin, and phylogenetic placement of the Thermotogales.</title>
        <authorList>
            <person name="Zhaxybayeva O."/>
            <person name="Swithers K.S."/>
            <person name="Lapierre P."/>
            <person name="Fournier G.P."/>
            <person name="Bickhart D.M."/>
            <person name="DeBoy R.T."/>
            <person name="Nelson K.E."/>
            <person name="Nesbo C.L."/>
            <person name="Doolittle W.F."/>
            <person name="Gogarten J.P."/>
            <person name="Noll K.M."/>
        </authorList>
    </citation>
    <scope>NUCLEOTIDE SEQUENCE [LARGE SCALE GENOMIC DNA]</scope>
    <source>
        <strain evidence="11">ATCC BAA-301 / DSM 14385 / NBRC 107922 / TMO</strain>
    </source>
</reference>
<dbReference type="Gene3D" id="6.10.140.1950">
    <property type="match status" value="1"/>
</dbReference>
<dbReference type="GO" id="GO:0016149">
    <property type="term" value="F:translation release factor activity, codon specific"/>
    <property type="evidence" value="ECO:0007669"/>
    <property type="project" value="InterPro"/>
</dbReference>
<dbReference type="HOGENOM" id="CLU_036856_0_1_0"/>
<dbReference type="InterPro" id="IPR050057">
    <property type="entry name" value="Prokaryotic/Mito_RF"/>
</dbReference>
<dbReference type="OrthoDB" id="9806673at2"/>
<evidence type="ECO:0000256" key="3">
    <source>
        <dbReference type="ARBA" id="ARBA00010835"/>
    </source>
</evidence>
<dbReference type="EMBL" id="CP000812">
    <property type="protein sequence ID" value="ABV32947.1"/>
    <property type="molecule type" value="Genomic_DNA"/>
</dbReference>
<dbReference type="FunFam" id="3.30.70.1660:FF:000002">
    <property type="entry name" value="Peptide chain release factor 1"/>
    <property type="match status" value="1"/>
</dbReference>
<evidence type="ECO:0000256" key="6">
    <source>
        <dbReference type="ARBA" id="ARBA00022917"/>
    </source>
</evidence>
<comment type="subcellular location">
    <subcellularLocation>
        <location evidence="2">Cytoplasm</location>
    </subcellularLocation>
</comment>
<keyword evidence="5" id="KW-0963">Cytoplasm</keyword>
<dbReference type="InterPro" id="IPR004373">
    <property type="entry name" value="RF-1"/>
</dbReference>
<dbReference type="InterPro" id="IPR045853">
    <property type="entry name" value="Pep_chain_release_fac_I_sf"/>
</dbReference>
<comment type="similarity">
    <text evidence="3">Belongs to the prokaryotic/mitochondrial release factor family.</text>
</comment>
<dbReference type="RefSeq" id="WP_012002428.1">
    <property type="nucleotide sequence ID" value="NC_009828.1"/>
</dbReference>
<evidence type="ECO:0000256" key="1">
    <source>
        <dbReference type="ARBA" id="ARBA00002986"/>
    </source>
</evidence>
<accession>A8F463</accession>
<evidence type="ECO:0000256" key="5">
    <source>
        <dbReference type="ARBA" id="ARBA00022490"/>
    </source>
</evidence>
<dbReference type="PANTHER" id="PTHR43804:SF7">
    <property type="entry name" value="LD18447P"/>
    <property type="match status" value="1"/>
</dbReference>
<dbReference type="KEGG" id="tle:Tlet_0380"/>
<evidence type="ECO:0000313" key="10">
    <source>
        <dbReference type="EMBL" id="ABV32947.1"/>
    </source>
</evidence>
<dbReference type="FunFam" id="3.30.70.1660:FF:000004">
    <property type="entry name" value="Peptide chain release factor 1"/>
    <property type="match status" value="1"/>
</dbReference>
<dbReference type="STRING" id="416591.Tlet_0380"/>
<evidence type="ECO:0000256" key="8">
    <source>
        <dbReference type="SAM" id="Coils"/>
    </source>
</evidence>
<dbReference type="Gene3D" id="3.30.160.20">
    <property type="match status" value="1"/>
</dbReference>
<evidence type="ECO:0000256" key="2">
    <source>
        <dbReference type="ARBA" id="ARBA00004496"/>
    </source>
</evidence>
<dbReference type="Pfam" id="PF03462">
    <property type="entry name" value="PCRF"/>
    <property type="match status" value="1"/>
</dbReference>
<keyword evidence="4" id="KW-0488">Methylation</keyword>
<dbReference type="FunFam" id="3.30.160.20:FF:000004">
    <property type="entry name" value="Peptide chain release factor 1"/>
    <property type="match status" value="1"/>
</dbReference>
<dbReference type="eggNOG" id="COG0216">
    <property type="taxonomic scope" value="Bacteria"/>
</dbReference>
<dbReference type="GO" id="GO:0005829">
    <property type="term" value="C:cytosol"/>
    <property type="evidence" value="ECO:0007669"/>
    <property type="project" value="UniProtKB-ARBA"/>
</dbReference>
<dbReference type="SUPFAM" id="SSF75620">
    <property type="entry name" value="Release factor"/>
    <property type="match status" value="1"/>
</dbReference>
<dbReference type="Proteomes" id="UP000002016">
    <property type="component" value="Chromosome"/>
</dbReference>
<dbReference type="AlphaFoldDB" id="A8F463"/>
<dbReference type="PANTHER" id="PTHR43804">
    <property type="entry name" value="LD18447P"/>
    <property type="match status" value="1"/>
</dbReference>